<feature type="region of interest" description="Disordered" evidence="1">
    <location>
        <begin position="248"/>
        <end position="272"/>
    </location>
</feature>
<accession>A0A8S9GQE1</accession>
<sequence length="284" mass="30558">MMMVNEVENAPHAPKKVLSPKDETRSLSFALHRRRARRRSPPPTMTRKRKPKKNRYPGSSPTGSATRSGSSAAPISPSTHLNSTVDDDASTPPTEEAQKPGSSPNPASSPLPQIQGSPAPIVNSAEIPNSQASATVEIVPENQDLEATSTNYITGEHPHPPVQSDVEIPSATPTQQTAPSQPGNKKRSVPILSKGKPPASKRWERSDQVDLSLITPPPIGSSRQIANFKQHDVSLGKLFVDLRPENYESPIASSKGTSEDEDPNPDSEGAFCHSGLWLQLQENA</sequence>
<protein>
    <submittedName>
        <fullName evidence="2">Uncharacterized protein</fullName>
    </submittedName>
</protein>
<dbReference type="AlphaFoldDB" id="A0A8S9GQE1"/>
<feature type="region of interest" description="Disordered" evidence="1">
    <location>
        <begin position="1"/>
        <end position="223"/>
    </location>
</feature>
<organism evidence="2">
    <name type="scientific">Brassica cretica</name>
    <name type="common">Mustard</name>
    <dbReference type="NCBI Taxonomy" id="69181"/>
    <lineage>
        <taxon>Eukaryota</taxon>
        <taxon>Viridiplantae</taxon>
        <taxon>Streptophyta</taxon>
        <taxon>Embryophyta</taxon>
        <taxon>Tracheophyta</taxon>
        <taxon>Spermatophyta</taxon>
        <taxon>Magnoliopsida</taxon>
        <taxon>eudicotyledons</taxon>
        <taxon>Gunneridae</taxon>
        <taxon>Pentapetalae</taxon>
        <taxon>rosids</taxon>
        <taxon>malvids</taxon>
        <taxon>Brassicales</taxon>
        <taxon>Brassicaceae</taxon>
        <taxon>Brassiceae</taxon>
        <taxon>Brassica</taxon>
    </lineage>
</organism>
<evidence type="ECO:0000256" key="1">
    <source>
        <dbReference type="SAM" id="MobiDB-lite"/>
    </source>
</evidence>
<feature type="compositionally biased region" description="Low complexity" evidence="1">
    <location>
        <begin position="57"/>
        <end position="74"/>
    </location>
</feature>
<dbReference type="EMBL" id="QGKY02001925">
    <property type="protein sequence ID" value="KAF2546487.1"/>
    <property type="molecule type" value="Genomic_DNA"/>
</dbReference>
<evidence type="ECO:0000313" key="2">
    <source>
        <dbReference type="EMBL" id="KAF2546487.1"/>
    </source>
</evidence>
<reference evidence="2" key="1">
    <citation type="submission" date="2019-12" db="EMBL/GenBank/DDBJ databases">
        <title>Genome sequencing and annotation of Brassica cretica.</title>
        <authorList>
            <person name="Studholme D.J."/>
            <person name="Sarris P.F."/>
        </authorList>
    </citation>
    <scope>NUCLEOTIDE SEQUENCE</scope>
    <source>
        <strain evidence="2">PFS-102/07</strain>
        <tissue evidence="2">Leaf</tissue>
    </source>
</reference>
<gene>
    <name evidence="2" type="ORF">F2Q70_00019197</name>
</gene>
<feature type="compositionally biased region" description="Polar residues" evidence="1">
    <location>
        <begin position="100"/>
        <end position="116"/>
    </location>
</feature>
<name>A0A8S9GQE1_BRACR</name>
<comment type="caution">
    <text evidence="2">The sequence shown here is derived from an EMBL/GenBank/DDBJ whole genome shotgun (WGS) entry which is preliminary data.</text>
</comment>
<feature type="compositionally biased region" description="Basic residues" evidence="1">
    <location>
        <begin position="31"/>
        <end position="55"/>
    </location>
</feature>
<feature type="compositionally biased region" description="Polar residues" evidence="1">
    <location>
        <begin position="171"/>
        <end position="183"/>
    </location>
</feature>
<proteinExistence type="predicted"/>